<dbReference type="Pfam" id="PF01882">
    <property type="entry name" value="DUF58"/>
    <property type="match status" value="1"/>
</dbReference>
<organism evidence="3 4">
    <name type="scientific">Georgenia faecalis</name>
    <dbReference type="NCBI Taxonomy" id="2483799"/>
    <lineage>
        <taxon>Bacteria</taxon>
        <taxon>Bacillati</taxon>
        <taxon>Actinomycetota</taxon>
        <taxon>Actinomycetes</taxon>
        <taxon>Micrococcales</taxon>
        <taxon>Bogoriellaceae</taxon>
        <taxon>Georgenia</taxon>
    </lineage>
</organism>
<keyword evidence="4" id="KW-1185">Reference proteome</keyword>
<dbReference type="Proteomes" id="UP001595955">
    <property type="component" value="Unassembled WGS sequence"/>
</dbReference>
<accession>A0ABV9D688</accession>
<evidence type="ECO:0000313" key="3">
    <source>
        <dbReference type="EMBL" id="MFC4554210.1"/>
    </source>
</evidence>
<reference evidence="4" key="1">
    <citation type="journal article" date="2019" name="Int. J. Syst. Evol. Microbiol.">
        <title>The Global Catalogue of Microorganisms (GCM) 10K type strain sequencing project: providing services to taxonomists for standard genome sequencing and annotation.</title>
        <authorList>
            <consortium name="The Broad Institute Genomics Platform"/>
            <consortium name="The Broad Institute Genome Sequencing Center for Infectious Disease"/>
            <person name="Wu L."/>
            <person name="Ma J."/>
        </authorList>
    </citation>
    <scope>NUCLEOTIDE SEQUENCE [LARGE SCALE GENOMIC DNA]</scope>
    <source>
        <strain evidence="4">JCM 3369</strain>
    </source>
</reference>
<keyword evidence="1" id="KW-0812">Transmembrane</keyword>
<keyword evidence="1" id="KW-1133">Transmembrane helix</keyword>
<comment type="caution">
    <text evidence="3">The sequence shown here is derived from an EMBL/GenBank/DDBJ whole genome shotgun (WGS) entry which is preliminary data.</text>
</comment>
<gene>
    <name evidence="3" type="ORF">ACFO3F_03025</name>
</gene>
<proteinExistence type="predicted"/>
<feature type="domain" description="DUF58" evidence="2">
    <location>
        <begin position="196"/>
        <end position="332"/>
    </location>
</feature>
<protein>
    <submittedName>
        <fullName evidence="3">DUF58 domain-containing protein</fullName>
    </submittedName>
</protein>
<dbReference type="PANTHER" id="PTHR34351:SF1">
    <property type="entry name" value="SLR1927 PROTEIN"/>
    <property type="match status" value="1"/>
</dbReference>
<keyword evidence="1" id="KW-0472">Membrane</keyword>
<dbReference type="RefSeq" id="WP_122824751.1">
    <property type="nucleotide sequence ID" value="NZ_CP033325.1"/>
</dbReference>
<dbReference type="InterPro" id="IPR002881">
    <property type="entry name" value="DUF58"/>
</dbReference>
<dbReference type="PANTHER" id="PTHR34351">
    <property type="entry name" value="SLR1927 PROTEIN-RELATED"/>
    <property type="match status" value="1"/>
</dbReference>
<feature type="transmembrane region" description="Helical" evidence="1">
    <location>
        <begin position="30"/>
        <end position="49"/>
    </location>
</feature>
<name>A0ABV9D688_9MICO</name>
<evidence type="ECO:0000313" key="4">
    <source>
        <dbReference type="Proteomes" id="UP001595955"/>
    </source>
</evidence>
<dbReference type="EMBL" id="JBHSGF010000002">
    <property type="protein sequence ID" value="MFC4554210.1"/>
    <property type="molecule type" value="Genomic_DNA"/>
</dbReference>
<evidence type="ECO:0000259" key="2">
    <source>
        <dbReference type="Pfam" id="PF01882"/>
    </source>
</evidence>
<evidence type="ECO:0000256" key="1">
    <source>
        <dbReference type="SAM" id="Phobius"/>
    </source>
</evidence>
<sequence>MPTLTVRGQTFLALGATVTAMGMVLGFPDITRVGVLLLGLPLLALAVTWRRSPALEVARHVDPPLVPAGAHAHVAVRVRNVGTRRSALYLAEDALDPALGPSPRFLLPRMDPRESHRVSYDVVGAVRGQHRVGPLTLHQHDPFGLARTSGTLASSAQIVVLPRITALGDAPVRGHGSGGDGPLPHTVALHGDDDVSVRSYREGDDLRHVHWPATAHRGELMVRQEERPARRRAVLVLDARARAHGGAGPEGTFERAVDALASVAVHLGAHGYALHLLTPQTVGAGQVETDVEGALRALALAEPTETALAEEALRATHSVAVDGALVVAVLADADAAPTHAGGPGTAALALVVEDADGPDAEPRPGWRTEVLRTGPDLRPAWERLTRTTAEVAR</sequence>